<keyword evidence="3" id="KW-0418">Kinase</keyword>
<reference evidence="3 4" key="1">
    <citation type="submission" date="2016-09" db="EMBL/GenBank/DDBJ databases">
        <authorList>
            <person name="Laine KS P."/>
        </authorList>
    </citation>
    <scope>NUCLEOTIDE SEQUENCE [LARGE SCALE GENOMIC DNA]</scope>
    <source>
        <strain evidence="3">PFRJS-23</strain>
    </source>
</reference>
<accession>A0A0A8SKS9</accession>
<dbReference type="OMA" id="SNPKMFT"/>
<sequence length="460" mass="52301">MPRFLSAKPDARLIPLPWNVPLAKWPTEHLVALPRGISRHVVRFITVGDEVYAAKEVIEHLAIHEYRLLHDLTRLGTPAVEAVAVVSGRQDLEGNPLDSILITKHLEFALPYRSLFTPGVRHETVMRLLDAMVVLLARLHLQGFMWGDVSLSNILFRRDAGSFAAYLVDAETGELHDRLTDGQRAHDLDIARTNVFGDFCDLQAGGMLDESLDPMVLVDTIESRYQELWNELTGMEEFSGSELYRIESRVRRLNALGFDVAELDIRTSADGQTVTLQPKVVDAGHHSRRLLRLTGLDTEENQARRLLNDLDTFRARTNQQDVDEAVVAHQWLTEFFEPVVNAVPPELQGKRDPAQIYHEVLDYRWYMSEREKREVPLSVATQGYIRDILRNLPDEAMVRDAMVQVQEGDNRQLANPYDPSLGYADDDDLPPVHDPWEDAAQDVDVSQLNHFDINELRARG</sequence>
<evidence type="ECO:0000259" key="2">
    <source>
        <dbReference type="Pfam" id="PF13224"/>
    </source>
</evidence>
<dbReference type="EMBL" id="LT618793">
    <property type="protein sequence ID" value="SCQ75507.1"/>
    <property type="molecule type" value="Genomic_DNA"/>
</dbReference>
<gene>
    <name evidence="3" type="ORF">PFR_JS23_443</name>
</gene>
<evidence type="ECO:0000256" key="1">
    <source>
        <dbReference type="SAM" id="MobiDB-lite"/>
    </source>
</evidence>
<protein>
    <submittedName>
        <fullName evidence="3">Lipopolysaccharide kinase, Kdo/WaaP family</fullName>
    </submittedName>
</protein>
<evidence type="ECO:0000313" key="4">
    <source>
        <dbReference type="Proteomes" id="UP000250080"/>
    </source>
</evidence>
<evidence type="ECO:0000313" key="3">
    <source>
        <dbReference type="EMBL" id="SCQ75507.1"/>
    </source>
</evidence>
<dbReference type="Proteomes" id="UP000250080">
    <property type="component" value="Chromosome I"/>
</dbReference>
<dbReference type="InterPro" id="IPR011009">
    <property type="entry name" value="Kinase-like_dom_sf"/>
</dbReference>
<dbReference type="AlphaFoldDB" id="A0A0A8SKS9"/>
<dbReference type="RefSeq" id="WP_013161705.1">
    <property type="nucleotide sequence ID" value="NZ_CCYN01000021.1"/>
</dbReference>
<proteinExistence type="predicted"/>
<dbReference type="Pfam" id="PF13224">
    <property type="entry name" value="DUF4032"/>
    <property type="match status" value="1"/>
</dbReference>
<keyword evidence="3" id="KW-0808">Transferase</keyword>
<feature type="domain" description="DUF4032" evidence="2">
    <location>
        <begin position="227"/>
        <end position="389"/>
    </location>
</feature>
<organism evidence="3 4">
    <name type="scientific">Propionibacterium freudenreichii</name>
    <dbReference type="NCBI Taxonomy" id="1744"/>
    <lineage>
        <taxon>Bacteria</taxon>
        <taxon>Bacillati</taxon>
        <taxon>Actinomycetota</taxon>
        <taxon>Actinomycetes</taxon>
        <taxon>Propionibacteriales</taxon>
        <taxon>Propionibacteriaceae</taxon>
        <taxon>Propionibacterium</taxon>
    </lineage>
</organism>
<dbReference type="GO" id="GO:0016301">
    <property type="term" value="F:kinase activity"/>
    <property type="evidence" value="ECO:0007669"/>
    <property type="project" value="UniProtKB-KW"/>
</dbReference>
<feature type="region of interest" description="Disordered" evidence="1">
    <location>
        <begin position="408"/>
        <end position="438"/>
    </location>
</feature>
<dbReference type="InterPro" id="IPR025111">
    <property type="entry name" value="DUF4032"/>
</dbReference>
<dbReference type="OrthoDB" id="1550523at2"/>
<dbReference type="Pfam" id="PF06293">
    <property type="entry name" value="Kdo"/>
    <property type="match status" value="1"/>
</dbReference>
<name>A0A0A8SKS9_9ACTN</name>
<dbReference type="SUPFAM" id="SSF56112">
    <property type="entry name" value="Protein kinase-like (PK-like)"/>
    <property type="match status" value="1"/>
</dbReference>